<accession>A0A6A6VM82</accession>
<comment type="similarity">
    <text evidence="2">Belongs to the TFIIF beta subunit family.</text>
</comment>
<feature type="compositionally biased region" description="Basic and acidic residues" evidence="10">
    <location>
        <begin position="1"/>
        <end position="15"/>
    </location>
</feature>
<evidence type="ECO:0000256" key="1">
    <source>
        <dbReference type="ARBA" id="ARBA00004123"/>
    </source>
</evidence>
<dbReference type="OrthoDB" id="26094at2759"/>
<dbReference type="GO" id="GO:0003677">
    <property type="term" value="F:DNA binding"/>
    <property type="evidence" value="ECO:0007669"/>
    <property type="project" value="UniProtKB-KW"/>
</dbReference>
<evidence type="ECO:0000313" key="14">
    <source>
        <dbReference type="Proteomes" id="UP000799440"/>
    </source>
</evidence>
<dbReference type="GO" id="GO:0005674">
    <property type="term" value="C:transcription factor TFIIF complex"/>
    <property type="evidence" value="ECO:0007669"/>
    <property type="project" value="InterPro"/>
</dbReference>
<sequence length="348" mass="39398">MNGIKQDPDVKHDTDMLSPSGTGYMDDDFYEDTGELKLPEGPQDDIWLTRIPDWLWEAVSKFEDLASGPEDEHVVLGEVLAMRDPTRPGAISSTNPIRVFLKHRVIENNQLPQAFELKPTPAPKEVLANTYIFTESNLPGYKPQPYGQDRIGGFGVQDPKARVAKRGKYRKAIPKNTTLIGHAAREYNTITLPTKESIAFDKARIREAIQGSQETTNIAQNLDSVKMNQTANEMFANFVAPKQTGRPQTNKAARIPRQDLIDILHRCFDRYQYWTLGALRAETRQPEAYLKEVLTEVAKLVKSGPYASKWKRLGMYDTRNLAEMQDEAPDGGDFRSDDDMEMEDVIHV</sequence>
<dbReference type="EMBL" id="MU006563">
    <property type="protein sequence ID" value="KAF2750660.1"/>
    <property type="molecule type" value="Genomic_DNA"/>
</dbReference>
<dbReference type="SUPFAM" id="SSF46785">
    <property type="entry name" value="Winged helix' DNA-binding domain"/>
    <property type="match status" value="1"/>
</dbReference>
<proteinExistence type="inferred from homology"/>
<dbReference type="SUPFAM" id="SSF50916">
    <property type="entry name" value="Rap30/74 interaction domains"/>
    <property type="match status" value="1"/>
</dbReference>
<evidence type="ECO:0000256" key="5">
    <source>
        <dbReference type="ARBA" id="ARBA00023125"/>
    </source>
</evidence>
<evidence type="ECO:0000256" key="2">
    <source>
        <dbReference type="ARBA" id="ARBA00009543"/>
    </source>
</evidence>
<dbReference type="InterPro" id="IPR003196">
    <property type="entry name" value="TFIIF_beta"/>
</dbReference>
<dbReference type="InterPro" id="IPR040504">
    <property type="entry name" value="TFIIF_beta_N"/>
</dbReference>
<evidence type="ECO:0000256" key="10">
    <source>
        <dbReference type="SAM" id="MobiDB-lite"/>
    </source>
</evidence>
<keyword evidence="5" id="KW-0238">DNA-binding</keyword>
<dbReference type="Proteomes" id="UP000799440">
    <property type="component" value="Unassembled WGS sequence"/>
</dbReference>
<dbReference type="InterPro" id="IPR036388">
    <property type="entry name" value="WH-like_DNA-bd_sf"/>
</dbReference>
<dbReference type="InterPro" id="IPR040450">
    <property type="entry name" value="TFIIF_beta_HTH"/>
</dbReference>
<dbReference type="Gene3D" id="1.10.10.10">
    <property type="entry name" value="Winged helix-like DNA-binding domain superfamily/Winged helix DNA-binding domain"/>
    <property type="match status" value="1"/>
</dbReference>
<keyword evidence="4" id="KW-0805">Transcription regulation</keyword>
<evidence type="ECO:0000256" key="6">
    <source>
        <dbReference type="ARBA" id="ARBA00023163"/>
    </source>
</evidence>
<evidence type="ECO:0000256" key="8">
    <source>
        <dbReference type="ARBA" id="ARBA00081473"/>
    </source>
</evidence>
<keyword evidence="7" id="KW-0539">Nucleus</keyword>
<dbReference type="GO" id="GO:0006367">
    <property type="term" value="P:transcription initiation at RNA polymerase II promoter"/>
    <property type="evidence" value="ECO:0007669"/>
    <property type="project" value="InterPro"/>
</dbReference>
<keyword evidence="14" id="KW-1185">Reference proteome</keyword>
<protein>
    <recommendedName>
        <fullName evidence="3">Transcription initiation factor IIF subunit beta</fullName>
    </recommendedName>
    <alternativeName>
        <fullName evidence="9">TFIIF medium subunit</fullName>
    </alternativeName>
    <alternativeName>
        <fullName evidence="8">TFIIF-beta</fullName>
    </alternativeName>
</protein>
<evidence type="ECO:0000256" key="7">
    <source>
        <dbReference type="ARBA" id="ARBA00023242"/>
    </source>
</evidence>
<dbReference type="Pfam" id="PF17683">
    <property type="entry name" value="TFIIF_beta_N"/>
    <property type="match status" value="1"/>
</dbReference>
<evidence type="ECO:0000256" key="3">
    <source>
        <dbReference type="ARBA" id="ARBA00021453"/>
    </source>
</evidence>
<dbReference type="InterPro" id="IPR011039">
    <property type="entry name" value="TFIIF_interaction"/>
</dbReference>
<dbReference type="Pfam" id="PF02270">
    <property type="entry name" value="TFIIF_beta"/>
    <property type="match status" value="1"/>
</dbReference>
<dbReference type="FunFam" id="1.10.10.10:FF:000035">
    <property type="entry name" value="General transcription factor IIF subunit 2"/>
    <property type="match status" value="1"/>
</dbReference>
<evidence type="ECO:0000313" key="13">
    <source>
        <dbReference type="EMBL" id="KAF2750660.1"/>
    </source>
</evidence>
<comment type="subcellular location">
    <subcellularLocation>
        <location evidence="1">Nucleus</location>
    </subcellularLocation>
</comment>
<name>A0A6A6VM82_9PLEO</name>
<dbReference type="InterPro" id="IPR036390">
    <property type="entry name" value="WH_DNA-bd_sf"/>
</dbReference>
<evidence type="ECO:0000259" key="12">
    <source>
        <dbReference type="Pfam" id="PF17683"/>
    </source>
</evidence>
<evidence type="ECO:0000259" key="11">
    <source>
        <dbReference type="Pfam" id="PF02270"/>
    </source>
</evidence>
<evidence type="ECO:0000256" key="9">
    <source>
        <dbReference type="ARBA" id="ARBA00081863"/>
    </source>
</evidence>
<reference evidence="13" key="1">
    <citation type="journal article" date="2020" name="Stud. Mycol.">
        <title>101 Dothideomycetes genomes: a test case for predicting lifestyles and emergence of pathogens.</title>
        <authorList>
            <person name="Haridas S."/>
            <person name="Albert R."/>
            <person name="Binder M."/>
            <person name="Bloem J."/>
            <person name="Labutti K."/>
            <person name="Salamov A."/>
            <person name="Andreopoulos B."/>
            <person name="Baker S."/>
            <person name="Barry K."/>
            <person name="Bills G."/>
            <person name="Bluhm B."/>
            <person name="Cannon C."/>
            <person name="Castanera R."/>
            <person name="Culley D."/>
            <person name="Daum C."/>
            <person name="Ezra D."/>
            <person name="Gonzalez J."/>
            <person name="Henrissat B."/>
            <person name="Kuo A."/>
            <person name="Liang C."/>
            <person name="Lipzen A."/>
            <person name="Lutzoni F."/>
            <person name="Magnuson J."/>
            <person name="Mondo S."/>
            <person name="Nolan M."/>
            <person name="Ohm R."/>
            <person name="Pangilinan J."/>
            <person name="Park H.-J."/>
            <person name="Ramirez L."/>
            <person name="Alfaro M."/>
            <person name="Sun H."/>
            <person name="Tritt A."/>
            <person name="Yoshinaga Y."/>
            <person name="Zwiers L.-H."/>
            <person name="Turgeon B."/>
            <person name="Goodwin S."/>
            <person name="Spatafora J."/>
            <person name="Crous P."/>
            <person name="Grigoriev I."/>
        </authorList>
    </citation>
    <scope>NUCLEOTIDE SEQUENCE</scope>
    <source>
        <strain evidence="13">CBS 119925</strain>
    </source>
</reference>
<dbReference type="PANTHER" id="PTHR10445:SF0">
    <property type="entry name" value="GENERAL TRANSCRIPTION FACTOR IIF SUBUNIT 2"/>
    <property type="match status" value="1"/>
</dbReference>
<dbReference type="PANTHER" id="PTHR10445">
    <property type="entry name" value="GENERAL TRANSCRIPTION FACTOR IIF SUBUNIT 2"/>
    <property type="match status" value="1"/>
</dbReference>
<feature type="domain" description="TFIIF beta subunit N-terminal" evidence="12">
    <location>
        <begin position="44"/>
        <end position="188"/>
    </location>
</feature>
<keyword evidence="6" id="KW-0804">Transcription</keyword>
<dbReference type="AlphaFoldDB" id="A0A6A6VM82"/>
<gene>
    <name evidence="13" type="ORF">M011DRAFT_464478</name>
</gene>
<feature type="region of interest" description="Disordered" evidence="10">
    <location>
        <begin position="1"/>
        <end position="24"/>
    </location>
</feature>
<organism evidence="13 14">
    <name type="scientific">Sporormia fimetaria CBS 119925</name>
    <dbReference type="NCBI Taxonomy" id="1340428"/>
    <lineage>
        <taxon>Eukaryota</taxon>
        <taxon>Fungi</taxon>
        <taxon>Dikarya</taxon>
        <taxon>Ascomycota</taxon>
        <taxon>Pezizomycotina</taxon>
        <taxon>Dothideomycetes</taxon>
        <taxon>Pleosporomycetidae</taxon>
        <taxon>Pleosporales</taxon>
        <taxon>Sporormiaceae</taxon>
        <taxon>Sporormia</taxon>
    </lineage>
</organism>
<evidence type="ECO:0000256" key="4">
    <source>
        <dbReference type="ARBA" id="ARBA00023015"/>
    </source>
</evidence>
<feature type="domain" description="TFIIF beta subunit HTH" evidence="11">
    <location>
        <begin position="253"/>
        <end position="311"/>
    </location>
</feature>